<evidence type="ECO:0000256" key="1">
    <source>
        <dbReference type="SAM" id="MobiDB-lite"/>
    </source>
</evidence>
<sequence>MLKDVRHIAEAYATAVPKPPVQPVASTTPASQSNEETTKEAPKPVVKDWLRLEPGLYPIDTVRKADHTAHVLLQFIYSVCAGPDAVHRVFRTLNKAYKQDKK</sequence>
<evidence type="ECO:0000313" key="2">
    <source>
        <dbReference type="EMBL" id="CAB5226477.1"/>
    </source>
</evidence>
<feature type="compositionally biased region" description="Polar residues" evidence="1">
    <location>
        <begin position="24"/>
        <end position="35"/>
    </location>
</feature>
<name>A0A6J7XF63_9CAUD</name>
<protein>
    <submittedName>
        <fullName evidence="2">Uncharacterized protein</fullName>
    </submittedName>
</protein>
<proteinExistence type="predicted"/>
<organism evidence="2">
    <name type="scientific">uncultured Caudovirales phage</name>
    <dbReference type="NCBI Taxonomy" id="2100421"/>
    <lineage>
        <taxon>Viruses</taxon>
        <taxon>Duplodnaviria</taxon>
        <taxon>Heunggongvirae</taxon>
        <taxon>Uroviricota</taxon>
        <taxon>Caudoviricetes</taxon>
        <taxon>Peduoviridae</taxon>
        <taxon>Maltschvirus</taxon>
        <taxon>Maltschvirus maltsch</taxon>
    </lineage>
</organism>
<accession>A0A6J7XF63</accession>
<reference evidence="2" key="1">
    <citation type="submission" date="2020-05" db="EMBL/GenBank/DDBJ databases">
        <authorList>
            <person name="Chiriac C."/>
            <person name="Salcher M."/>
            <person name="Ghai R."/>
            <person name="Kavagutti S V."/>
        </authorList>
    </citation>
    <scope>NUCLEOTIDE SEQUENCE</scope>
</reference>
<gene>
    <name evidence="2" type="ORF">UFOVP760_251</name>
</gene>
<dbReference type="EMBL" id="LR798360">
    <property type="protein sequence ID" value="CAB5226477.1"/>
    <property type="molecule type" value="Genomic_DNA"/>
</dbReference>
<feature type="region of interest" description="Disordered" evidence="1">
    <location>
        <begin position="18"/>
        <end position="42"/>
    </location>
</feature>